<protein>
    <recommendedName>
        <fullName evidence="5">Peptidyl-prolyl cis-trans isomerase</fullName>
        <shortName evidence="5">PPIase</shortName>
        <ecNumber evidence="5">5.2.1.8</ecNumber>
    </recommendedName>
</protein>
<dbReference type="InterPro" id="IPR002130">
    <property type="entry name" value="Cyclophilin-type_PPIase_dom"/>
</dbReference>
<accession>A0A518B4Z4</accession>
<dbReference type="Gene3D" id="2.40.100.10">
    <property type="entry name" value="Cyclophilin-like"/>
    <property type="match status" value="1"/>
</dbReference>
<evidence type="ECO:0000256" key="1">
    <source>
        <dbReference type="ARBA" id="ARBA00002388"/>
    </source>
</evidence>
<dbReference type="RefSeq" id="WP_145258556.1">
    <property type="nucleotide sequence ID" value="NZ_CP036279.1"/>
</dbReference>
<dbReference type="PANTHER" id="PTHR45625:SF4">
    <property type="entry name" value="PEPTIDYLPROLYL ISOMERASE DOMAIN AND WD REPEAT-CONTAINING PROTEIN 1"/>
    <property type="match status" value="1"/>
</dbReference>
<dbReference type="PANTHER" id="PTHR45625">
    <property type="entry name" value="PEPTIDYL-PROLYL CIS-TRANS ISOMERASE-RELATED"/>
    <property type="match status" value="1"/>
</dbReference>
<evidence type="ECO:0000259" key="6">
    <source>
        <dbReference type="PROSITE" id="PS50072"/>
    </source>
</evidence>
<evidence type="ECO:0000256" key="4">
    <source>
        <dbReference type="ARBA" id="ARBA00023235"/>
    </source>
</evidence>
<name>A0A518B4Z4_9BACT</name>
<dbReference type="EC" id="5.2.1.8" evidence="5"/>
<evidence type="ECO:0000313" key="8">
    <source>
        <dbReference type="Proteomes" id="UP000317093"/>
    </source>
</evidence>
<dbReference type="CDD" id="cd00317">
    <property type="entry name" value="cyclophilin"/>
    <property type="match status" value="1"/>
</dbReference>
<evidence type="ECO:0000256" key="2">
    <source>
        <dbReference type="ARBA" id="ARBA00007365"/>
    </source>
</evidence>
<dbReference type="PROSITE" id="PS50072">
    <property type="entry name" value="CSA_PPIASE_2"/>
    <property type="match status" value="1"/>
</dbReference>
<gene>
    <name evidence="7" type="ORF">Pan216_29140</name>
</gene>
<comment type="catalytic activity">
    <reaction evidence="5">
        <text>[protein]-peptidylproline (omega=180) = [protein]-peptidylproline (omega=0)</text>
        <dbReference type="Rhea" id="RHEA:16237"/>
        <dbReference type="Rhea" id="RHEA-COMP:10747"/>
        <dbReference type="Rhea" id="RHEA-COMP:10748"/>
        <dbReference type="ChEBI" id="CHEBI:83833"/>
        <dbReference type="ChEBI" id="CHEBI:83834"/>
        <dbReference type="EC" id="5.2.1.8"/>
    </reaction>
</comment>
<dbReference type="PRINTS" id="PR00153">
    <property type="entry name" value="CSAPPISMRASE"/>
</dbReference>
<dbReference type="GO" id="GO:0003755">
    <property type="term" value="F:peptidyl-prolyl cis-trans isomerase activity"/>
    <property type="evidence" value="ECO:0007669"/>
    <property type="project" value="UniProtKB-UniRule"/>
</dbReference>
<dbReference type="GO" id="GO:0006457">
    <property type="term" value="P:protein folding"/>
    <property type="evidence" value="ECO:0007669"/>
    <property type="project" value="InterPro"/>
</dbReference>
<keyword evidence="3 5" id="KW-0697">Rotamase</keyword>
<organism evidence="7 8">
    <name type="scientific">Kolteria novifilia</name>
    <dbReference type="NCBI Taxonomy" id="2527975"/>
    <lineage>
        <taxon>Bacteria</taxon>
        <taxon>Pseudomonadati</taxon>
        <taxon>Planctomycetota</taxon>
        <taxon>Planctomycetia</taxon>
        <taxon>Kolteriales</taxon>
        <taxon>Kolteriaceae</taxon>
        <taxon>Kolteria</taxon>
    </lineage>
</organism>
<dbReference type="Proteomes" id="UP000317093">
    <property type="component" value="Chromosome"/>
</dbReference>
<dbReference type="OrthoDB" id="270889at2"/>
<dbReference type="SUPFAM" id="SSF50891">
    <property type="entry name" value="Cyclophilin-like"/>
    <property type="match status" value="1"/>
</dbReference>
<dbReference type="EMBL" id="CP036279">
    <property type="protein sequence ID" value="QDU62048.1"/>
    <property type="molecule type" value="Genomic_DNA"/>
</dbReference>
<keyword evidence="8" id="KW-1185">Reference proteome</keyword>
<proteinExistence type="inferred from homology"/>
<comment type="similarity">
    <text evidence="2 5">Belongs to the cyclophilin-type PPIase family.</text>
</comment>
<evidence type="ECO:0000256" key="3">
    <source>
        <dbReference type="ARBA" id="ARBA00023110"/>
    </source>
</evidence>
<evidence type="ECO:0000313" key="7">
    <source>
        <dbReference type="EMBL" id="QDU62048.1"/>
    </source>
</evidence>
<sequence length="179" mass="19141">MDKQNCKADVDKAAAELDFASKKYQLKFETSKGDFTVDLWSDVAPGHAANIAALAKIGFYDGLKFHRVIDGFMIQGGCPLGDGRGGPGYTINAEFNDREHVPGVLSMARTSDPNSAGSQFFVCVARAPHLDRQYTAFGKTADDESLAVVLSIGKVATGAADRPKEDVVIKKVEVLETAA</sequence>
<reference evidence="7 8" key="1">
    <citation type="submission" date="2019-02" db="EMBL/GenBank/DDBJ databases">
        <title>Deep-cultivation of Planctomycetes and their phenomic and genomic characterization uncovers novel biology.</title>
        <authorList>
            <person name="Wiegand S."/>
            <person name="Jogler M."/>
            <person name="Boedeker C."/>
            <person name="Pinto D."/>
            <person name="Vollmers J."/>
            <person name="Rivas-Marin E."/>
            <person name="Kohn T."/>
            <person name="Peeters S.H."/>
            <person name="Heuer A."/>
            <person name="Rast P."/>
            <person name="Oberbeckmann S."/>
            <person name="Bunk B."/>
            <person name="Jeske O."/>
            <person name="Meyerdierks A."/>
            <person name="Storesund J.E."/>
            <person name="Kallscheuer N."/>
            <person name="Luecker S."/>
            <person name="Lage O.M."/>
            <person name="Pohl T."/>
            <person name="Merkel B.J."/>
            <person name="Hornburger P."/>
            <person name="Mueller R.-W."/>
            <person name="Bruemmer F."/>
            <person name="Labrenz M."/>
            <person name="Spormann A.M."/>
            <person name="Op den Camp H."/>
            <person name="Overmann J."/>
            <person name="Amann R."/>
            <person name="Jetten M.S.M."/>
            <person name="Mascher T."/>
            <person name="Medema M.H."/>
            <person name="Devos D.P."/>
            <person name="Kaster A.-K."/>
            <person name="Ovreas L."/>
            <person name="Rohde M."/>
            <person name="Galperin M.Y."/>
            <person name="Jogler C."/>
        </authorList>
    </citation>
    <scope>NUCLEOTIDE SEQUENCE [LARGE SCALE GENOMIC DNA]</scope>
    <source>
        <strain evidence="7 8">Pan216</strain>
    </source>
</reference>
<dbReference type="PIRSF" id="PIRSF001467">
    <property type="entry name" value="Peptidylpro_ismrse"/>
    <property type="match status" value="1"/>
</dbReference>
<dbReference type="InterPro" id="IPR029000">
    <property type="entry name" value="Cyclophilin-like_dom_sf"/>
</dbReference>
<dbReference type="InterPro" id="IPR024936">
    <property type="entry name" value="Cyclophilin-type_PPIase"/>
</dbReference>
<dbReference type="AlphaFoldDB" id="A0A518B4Z4"/>
<comment type="function">
    <text evidence="1 5">PPIases accelerate the folding of proteins. It catalyzes the cis-trans isomerization of proline imidic peptide bonds in oligopeptides.</text>
</comment>
<dbReference type="Pfam" id="PF00160">
    <property type="entry name" value="Pro_isomerase"/>
    <property type="match status" value="1"/>
</dbReference>
<evidence type="ECO:0000256" key="5">
    <source>
        <dbReference type="RuleBase" id="RU363019"/>
    </source>
</evidence>
<dbReference type="KEGG" id="knv:Pan216_29140"/>
<keyword evidence="4 5" id="KW-0413">Isomerase</keyword>
<dbReference type="InterPro" id="IPR020892">
    <property type="entry name" value="Cyclophilin-type_PPIase_CS"/>
</dbReference>
<dbReference type="InterPro" id="IPR044666">
    <property type="entry name" value="Cyclophilin_A-like"/>
</dbReference>
<feature type="domain" description="PPIase cyclophilin-type" evidence="6">
    <location>
        <begin position="33"/>
        <end position="174"/>
    </location>
</feature>
<dbReference type="PROSITE" id="PS00170">
    <property type="entry name" value="CSA_PPIASE_1"/>
    <property type="match status" value="1"/>
</dbReference>